<organism evidence="1 2">
    <name type="scientific">Desmophyllum pertusum</name>
    <dbReference type="NCBI Taxonomy" id="174260"/>
    <lineage>
        <taxon>Eukaryota</taxon>
        <taxon>Metazoa</taxon>
        <taxon>Cnidaria</taxon>
        <taxon>Anthozoa</taxon>
        <taxon>Hexacorallia</taxon>
        <taxon>Scleractinia</taxon>
        <taxon>Caryophylliina</taxon>
        <taxon>Caryophylliidae</taxon>
        <taxon>Desmophyllum</taxon>
    </lineage>
</organism>
<protein>
    <submittedName>
        <fullName evidence="1">Uncharacterized protein</fullName>
    </submittedName>
</protein>
<evidence type="ECO:0000313" key="2">
    <source>
        <dbReference type="Proteomes" id="UP001163046"/>
    </source>
</evidence>
<evidence type="ECO:0000313" key="1">
    <source>
        <dbReference type="EMBL" id="KAJ7350201.1"/>
    </source>
</evidence>
<dbReference type="EMBL" id="MU827378">
    <property type="protein sequence ID" value="KAJ7350201.1"/>
    <property type="molecule type" value="Genomic_DNA"/>
</dbReference>
<gene>
    <name evidence="1" type="ORF">OS493_037781</name>
</gene>
<dbReference type="Proteomes" id="UP001163046">
    <property type="component" value="Unassembled WGS sequence"/>
</dbReference>
<reference evidence="1" key="1">
    <citation type="submission" date="2023-01" db="EMBL/GenBank/DDBJ databases">
        <title>Genome assembly of the deep-sea coral Lophelia pertusa.</title>
        <authorList>
            <person name="Herrera S."/>
            <person name="Cordes E."/>
        </authorList>
    </citation>
    <scope>NUCLEOTIDE SEQUENCE</scope>
    <source>
        <strain evidence="1">USNM1676648</strain>
        <tissue evidence="1">Polyp</tissue>
    </source>
</reference>
<dbReference type="AlphaFoldDB" id="A0A9W9YHR2"/>
<accession>A0A9W9YHR2</accession>
<sequence>MIRYLSYFKFQDIAAKYSGLLVASYNDSNGKLQTNSLYYFLLQIKDKKSSCQDIKEKHTRMFLHVKCYHRTSRIMWAQFREILFVDRSNRTESLLHLQAQFNSCSPRKITKHNCQHYGLVAACR</sequence>
<name>A0A9W9YHR2_9CNID</name>
<keyword evidence="2" id="KW-1185">Reference proteome</keyword>
<comment type="caution">
    <text evidence="1">The sequence shown here is derived from an EMBL/GenBank/DDBJ whole genome shotgun (WGS) entry which is preliminary data.</text>
</comment>
<proteinExistence type="predicted"/>